<sequence length="80" mass="9350">MTLSDGKRSKIVRWLAMNSSVDRSAAKVEVALHQPNRLARRYLFIRASIISSHHNDCIDRQLWLKILWEIVMRTSVTIDM</sequence>
<name>A0A2T1GD80_9CYAN</name>
<comment type="caution">
    <text evidence="1">The sequence shown here is derived from an EMBL/GenBank/DDBJ whole genome shotgun (WGS) entry which is preliminary data.</text>
</comment>
<gene>
    <name evidence="1" type="ORF">C7B77_15025</name>
</gene>
<proteinExistence type="predicted"/>
<dbReference type="AlphaFoldDB" id="A0A2T1GD80"/>
<evidence type="ECO:0000313" key="2">
    <source>
        <dbReference type="Proteomes" id="UP000238937"/>
    </source>
</evidence>
<organism evidence="1 2">
    <name type="scientific">Chamaesiphon polymorphus CCALA 037</name>
    <dbReference type="NCBI Taxonomy" id="2107692"/>
    <lineage>
        <taxon>Bacteria</taxon>
        <taxon>Bacillati</taxon>
        <taxon>Cyanobacteriota</taxon>
        <taxon>Cyanophyceae</taxon>
        <taxon>Gomontiellales</taxon>
        <taxon>Chamaesiphonaceae</taxon>
        <taxon>Chamaesiphon</taxon>
    </lineage>
</organism>
<keyword evidence="2" id="KW-1185">Reference proteome</keyword>
<dbReference type="EMBL" id="PVWO01000187">
    <property type="protein sequence ID" value="PSB55429.1"/>
    <property type="molecule type" value="Genomic_DNA"/>
</dbReference>
<accession>A0A2T1GD80</accession>
<reference evidence="1 2" key="1">
    <citation type="submission" date="2018-03" db="EMBL/GenBank/DDBJ databases">
        <title>The ancient ancestry and fast evolution of plastids.</title>
        <authorList>
            <person name="Moore K.R."/>
            <person name="Magnabosco C."/>
            <person name="Momper L."/>
            <person name="Gold D.A."/>
            <person name="Bosak T."/>
            <person name="Fournier G.P."/>
        </authorList>
    </citation>
    <scope>NUCLEOTIDE SEQUENCE [LARGE SCALE GENOMIC DNA]</scope>
    <source>
        <strain evidence="1 2">CCALA 037</strain>
    </source>
</reference>
<evidence type="ECO:0000313" key="1">
    <source>
        <dbReference type="EMBL" id="PSB55429.1"/>
    </source>
</evidence>
<dbReference type="Proteomes" id="UP000238937">
    <property type="component" value="Unassembled WGS sequence"/>
</dbReference>
<protein>
    <submittedName>
        <fullName evidence="1">Uncharacterized protein</fullName>
    </submittedName>
</protein>